<reference evidence="1" key="1">
    <citation type="journal article" date="2014" name="Int. J. Syst. Evol. Microbiol.">
        <title>Complete genome sequence of Corynebacterium casei LMG S-19264T (=DSM 44701T), isolated from a smear-ripened cheese.</title>
        <authorList>
            <consortium name="US DOE Joint Genome Institute (JGI-PGF)"/>
            <person name="Walter F."/>
            <person name="Albersmeier A."/>
            <person name="Kalinowski J."/>
            <person name="Ruckert C."/>
        </authorList>
    </citation>
    <scope>NUCLEOTIDE SEQUENCE</scope>
    <source>
        <strain evidence="1">CGMCC 4.5737</strain>
    </source>
</reference>
<evidence type="ECO:0000313" key="2">
    <source>
        <dbReference type="Proteomes" id="UP000637578"/>
    </source>
</evidence>
<protein>
    <submittedName>
        <fullName evidence="1">Uncharacterized protein</fullName>
    </submittedName>
</protein>
<keyword evidence="2" id="KW-1185">Reference proteome</keyword>
<reference evidence="1" key="2">
    <citation type="submission" date="2020-09" db="EMBL/GenBank/DDBJ databases">
        <authorList>
            <person name="Sun Q."/>
            <person name="Zhou Y."/>
        </authorList>
    </citation>
    <scope>NUCLEOTIDE SEQUENCE</scope>
    <source>
        <strain evidence="1">CGMCC 4.5737</strain>
    </source>
</reference>
<dbReference type="EMBL" id="BMMK01000022">
    <property type="protein sequence ID" value="GGM67793.1"/>
    <property type="molecule type" value="Genomic_DNA"/>
</dbReference>
<dbReference type="RefSeq" id="WP_189060207.1">
    <property type="nucleotide sequence ID" value="NZ_BMMK01000022.1"/>
</dbReference>
<name>A0A8J3CHF0_9PSEU</name>
<comment type="caution">
    <text evidence="1">The sequence shown here is derived from an EMBL/GenBank/DDBJ whole genome shotgun (WGS) entry which is preliminary data.</text>
</comment>
<sequence>MSEQPWWLPSQEGVDPAIGEDDFDFHRDVLGDALVVGGVAYNPIDWKLEDGDVVRRSPEERAVLLEVDARELAEEDSHRQYAFEIEHEGPDADAPF</sequence>
<gene>
    <name evidence="1" type="ORF">GCM10012275_43000</name>
</gene>
<accession>A0A8J3CHF0</accession>
<evidence type="ECO:0000313" key="1">
    <source>
        <dbReference type="EMBL" id="GGM67793.1"/>
    </source>
</evidence>
<dbReference type="Proteomes" id="UP000637578">
    <property type="component" value="Unassembled WGS sequence"/>
</dbReference>
<dbReference type="AlphaFoldDB" id="A0A8J3CHF0"/>
<proteinExistence type="predicted"/>
<organism evidence="1 2">
    <name type="scientific">Longimycelium tulufanense</name>
    <dbReference type="NCBI Taxonomy" id="907463"/>
    <lineage>
        <taxon>Bacteria</taxon>
        <taxon>Bacillati</taxon>
        <taxon>Actinomycetota</taxon>
        <taxon>Actinomycetes</taxon>
        <taxon>Pseudonocardiales</taxon>
        <taxon>Pseudonocardiaceae</taxon>
        <taxon>Longimycelium</taxon>
    </lineage>
</organism>